<dbReference type="EMBL" id="BMJC01000001">
    <property type="protein sequence ID" value="GGA87587.1"/>
    <property type="molecule type" value="Genomic_DNA"/>
</dbReference>
<keyword evidence="5" id="KW-1185">Reference proteome</keyword>
<dbReference type="Proteomes" id="UP000607559">
    <property type="component" value="Unassembled WGS sequence"/>
</dbReference>
<dbReference type="PANTHER" id="PTHR31005:SF8">
    <property type="entry name" value="DUF4139 DOMAIN-CONTAINING PROTEIN"/>
    <property type="match status" value="1"/>
</dbReference>
<dbReference type="RefSeq" id="WP_188928869.1">
    <property type="nucleotide sequence ID" value="NZ_BMJC01000001.1"/>
</dbReference>
<dbReference type="AlphaFoldDB" id="A0A8J2XR49"/>
<evidence type="ECO:0000313" key="4">
    <source>
        <dbReference type="EMBL" id="GGA87587.1"/>
    </source>
</evidence>
<gene>
    <name evidence="4" type="ORF">GCM10011511_08470</name>
</gene>
<feature type="signal peptide" evidence="1">
    <location>
        <begin position="1"/>
        <end position="20"/>
    </location>
</feature>
<dbReference type="PANTHER" id="PTHR31005">
    <property type="entry name" value="DUF4139 DOMAIN-CONTAINING PROTEIN"/>
    <property type="match status" value="1"/>
</dbReference>
<comment type="caution">
    <text evidence="4">The sequence shown here is derived from an EMBL/GenBank/DDBJ whole genome shotgun (WGS) entry which is preliminary data.</text>
</comment>
<reference evidence="4" key="2">
    <citation type="submission" date="2020-09" db="EMBL/GenBank/DDBJ databases">
        <authorList>
            <person name="Sun Q."/>
            <person name="Zhou Y."/>
        </authorList>
    </citation>
    <scope>NUCLEOTIDE SEQUENCE</scope>
    <source>
        <strain evidence="4">CGMCC 1.15448</strain>
    </source>
</reference>
<feature type="chain" id="PRO_5035169604" evidence="1">
    <location>
        <begin position="21"/>
        <end position="548"/>
    </location>
</feature>
<dbReference type="Pfam" id="PF13598">
    <property type="entry name" value="DUF4139"/>
    <property type="match status" value="1"/>
</dbReference>
<evidence type="ECO:0000259" key="3">
    <source>
        <dbReference type="Pfam" id="PF13600"/>
    </source>
</evidence>
<dbReference type="NCBIfam" id="TIGR02231">
    <property type="entry name" value="mucoidy inhibitor MuiA family protein"/>
    <property type="match status" value="1"/>
</dbReference>
<dbReference type="InterPro" id="IPR025554">
    <property type="entry name" value="DUF4140"/>
</dbReference>
<reference evidence="4" key="1">
    <citation type="journal article" date="2014" name="Int. J. Syst. Evol. Microbiol.">
        <title>Complete genome sequence of Corynebacterium casei LMG S-19264T (=DSM 44701T), isolated from a smear-ripened cheese.</title>
        <authorList>
            <consortium name="US DOE Joint Genome Institute (JGI-PGF)"/>
            <person name="Walter F."/>
            <person name="Albersmeier A."/>
            <person name="Kalinowski J."/>
            <person name="Ruckert C."/>
        </authorList>
    </citation>
    <scope>NUCLEOTIDE SEQUENCE</scope>
    <source>
        <strain evidence="4">CGMCC 1.15448</strain>
    </source>
</reference>
<protein>
    <submittedName>
        <fullName evidence="4">Membrane protein</fullName>
    </submittedName>
</protein>
<evidence type="ECO:0000313" key="5">
    <source>
        <dbReference type="Proteomes" id="UP000607559"/>
    </source>
</evidence>
<sequence length="548" mass="60371">MRPLTFLVFLFNLSLLSATAEEGQHVVSSTLRSATVYRSGAELVHTAIAHLDRGANELVIGDLSNAIDISSVRVTCSSNVTVMSVTFSTDYLRPETVSRFVKKLQDSIAAIKKELTRLEVLSKSAGELLEVLNGNKTVGGTNTGVSVVELAKMIDYQRQKQVEIRMDISGYNERTTELNQLAYRLDSQIKEEEKKKASTGGSLVLQLLSPSAGPCDLTVSYLTTAAHWEPSYDLKVINSNDPLHLFYKAQVVQTSGIDWKQVKLSLSTSLPSQGGNAPVLKARFLRFVEAMRAVGYFAAPSPANTLDNKISGNYKTLALQESVVIRGAASVGAKDELGDYVTLNDRTMDAVFDIDIPYDVPGNGMEQGVVLKEYQLPCVYQYYAAPGVDKDAYLLGQLTGWEKLNLLPGEASIMVEGTYIGKSRIDPGSIQDTLNLTLGRDKRIVVKREKLVDYSSVKFLGSSKKQVYTFLITVRNNKKEKARMILKDQYPLSTDKDIETELLDSSGAVVNPDTGILTWNLELAPGESRSYRISYSVKYPKDKVLNIN</sequence>
<organism evidence="4 5">
    <name type="scientific">Puia dinghuensis</name>
    <dbReference type="NCBI Taxonomy" id="1792502"/>
    <lineage>
        <taxon>Bacteria</taxon>
        <taxon>Pseudomonadati</taxon>
        <taxon>Bacteroidota</taxon>
        <taxon>Chitinophagia</taxon>
        <taxon>Chitinophagales</taxon>
        <taxon>Chitinophagaceae</taxon>
        <taxon>Puia</taxon>
    </lineage>
</organism>
<proteinExistence type="predicted"/>
<evidence type="ECO:0000256" key="1">
    <source>
        <dbReference type="SAM" id="SignalP"/>
    </source>
</evidence>
<feature type="domain" description="DUF4139" evidence="2">
    <location>
        <begin position="217"/>
        <end position="541"/>
    </location>
</feature>
<dbReference type="InterPro" id="IPR011935">
    <property type="entry name" value="CHP02231"/>
</dbReference>
<dbReference type="Pfam" id="PF13600">
    <property type="entry name" value="DUF4140"/>
    <property type="match status" value="1"/>
</dbReference>
<name>A0A8J2XR49_9BACT</name>
<keyword evidence="1" id="KW-0732">Signal</keyword>
<accession>A0A8J2XR49</accession>
<dbReference type="InterPro" id="IPR037291">
    <property type="entry name" value="DUF4139"/>
</dbReference>
<feature type="domain" description="DUF4140" evidence="3">
    <location>
        <begin position="34"/>
        <end position="121"/>
    </location>
</feature>
<evidence type="ECO:0000259" key="2">
    <source>
        <dbReference type="Pfam" id="PF13598"/>
    </source>
</evidence>